<protein>
    <recommendedName>
        <fullName evidence="4">Phage virion morphogenesis protein</fullName>
    </recommendedName>
</protein>
<proteinExistence type="predicted"/>
<sequence length="228" mass="26032">MDDIQQLHQIATQMLEKLEPGQRRRMLFRMSMEMRRPNQRRMTRQVAPDGSLWEKRKPRPKAKPATRPAKFLYPSGGVGEPRVVDMRSWIGRGDYLVGFDREAEGLRTFERAKIIKWITPEGVAGSDGEATARRAPRAKQMFRGLRSGRHLRAGADADGGWIEFTQRASRIALIHQEGRRDRVSPDGPEIDYPQRELIGFGREDEARLLNLFIDEAGDALGWGRRAGV</sequence>
<evidence type="ECO:0000313" key="3">
    <source>
        <dbReference type="Proteomes" id="UP001143509"/>
    </source>
</evidence>
<dbReference type="InterPro" id="IPR006522">
    <property type="entry name" value="Phage_virion_morphogenesis"/>
</dbReference>
<reference evidence="2" key="2">
    <citation type="submission" date="2023-01" db="EMBL/GenBank/DDBJ databases">
        <authorList>
            <person name="Sun Q."/>
            <person name="Evtushenko L."/>
        </authorList>
    </citation>
    <scope>NUCLEOTIDE SEQUENCE</scope>
    <source>
        <strain evidence="2">VKM B-1499</strain>
    </source>
</reference>
<evidence type="ECO:0000256" key="1">
    <source>
        <dbReference type="SAM" id="MobiDB-lite"/>
    </source>
</evidence>
<organism evidence="2 3">
    <name type="scientific">Brevundimonas intermedia</name>
    <dbReference type="NCBI Taxonomy" id="74315"/>
    <lineage>
        <taxon>Bacteria</taxon>
        <taxon>Pseudomonadati</taxon>
        <taxon>Pseudomonadota</taxon>
        <taxon>Alphaproteobacteria</taxon>
        <taxon>Caulobacterales</taxon>
        <taxon>Caulobacteraceae</taxon>
        <taxon>Brevundimonas</taxon>
    </lineage>
</organism>
<evidence type="ECO:0008006" key="4">
    <source>
        <dbReference type="Google" id="ProtNLM"/>
    </source>
</evidence>
<name>A0ABQ5T9X5_9CAUL</name>
<accession>A0ABQ5T9X5</accession>
<dbReference type="Proteomes" id="UP001143509">
    <property type="component" value="Unassembled WGS sequence"/>
</dbReference>
<reference evidence="2" key="1">
    <citation type="journal article" date="2014" name="Int. J. Syst. Evol. Microbiol.">
        <title>Complete genome of a new Firmicutes species belonging to the dominant human colonic microbiota ('Ruminococcus bicirculans') reveals two chromosomes and a selective capacity to utilize plant glucans.</title>
        <authorList>
            <consortium name="NISC Comparative Sequencing Program"/>
            <person name="Wegmann U."/>
            <person name="Louis P."/>
            <person name="Goesmann A."/>
            <person name="Henrissat B."/>
            <person name="Duncan S.H."/>
            <person name="Flint H.J."/>
        </authorList>
    </citation>
    <scope>NUCLEOTIDE SEQUENCE</scope>
    <source>
        <strain evidence="2">VKM B-1499</strain>
    </source>
</reference>
<evidence type="ECO:0000313" key="2">
    <source>
        <dbReference type="EMBL" id="GLK49615.1"/>
    </source>
</evidence>
<gene>
    <name evidence="2" type="ORF">GCM10017620_25880</name>
</gene>
<comment type="caution">
    <text evidence="2">The sequence shown here is derived from an EMBL/GenBank/DDBJ whole genome shotgun (WGS) entry which is preliminary data.</text>
</comment>
<dbReference type="Pfam" id="PF05069">
    <property type="entry name" value="Phage_tail_S"/>
    <property type="match status" value="2"/>
</dbReference>
<dbReference type="RefSeq" id="WP_271165804.1">
    <property type="nucleotide sequence ID" value="NZ_BSFD01000010.1"/>
</dbReference>
<keyword evidence="3" id="KW-1185">Reference proteome</keyword>
<feature type="region of interest" description="Disordered" evidence="1">
    <location>
        <begin position="33"/>
        <end position="73"/>
    </location>
</feature>
<dbReference type="EMBL" id="BSFD01000010">
    <property type="protein sequence ID" value="GLK49615.1"/>
    <property type="molecule type" value="Genomic_DNA"/>
</dbReference>